<dbReference type="InterPro" id="IPR016181">
    <property type="entry name" value="Acyl_CoA_acyltransferase"/>
</dbReference>
<proteinExistence type="predicted"/>
<dbReference type="RefSeq" id="WP_273951965.1">
    <property type="nucleotide sequence ID" value="NZ_JAQSIP010000005.1"/>
</dbReference>
<comment type="caution">
    <text evidence="4">The sequence shown here is derived from an EMBL/GenBank/DDBJ whole genome shotgun (WGS) entry which is preliminary data.</text>
</comment>
<dbReference type="EMBL" id="JAQSIP010000005">
    <property type="protein sequence ID" value="MDD0839506.1"/>
    <property type="molecule type" value="Genomic_DNA"/>
</dbReference>
<gene>
    <name evidence="4" type="ORF">PSQ40_13055</name>
</gene>
<keyword evidence="1" id="KW-0808">Transferase</keyword>
<dbReference type="PANTHER" id="PTHR43877">
    <property type="entry name" value="AMINOALKYLPHOSPHONATE N-ACETYLTRANSFERASE-RELATED-RELATED"/>
    <property type="match status" value="1"/>
</dbReference>
<dbReference type="PROSITE" id="PS51186">
    <property type="entry name" value="GNAT"/>
    <property type="match status" value="1"/>
</dbReference>
<evidence type="ECO:0000313" key="5">
    <source>
        <dbReference type="Proteomes" id="UP001528673"/>
    </source>
</evidence>
<evidence type="ECO:0000259" key="3">
    <source>
        <dbReference type="PROSITE" id="PS51186"/>
    </source>
</evidence>
<reference evidence="4 5" key="1">
    <citation type="submission" date="2023-02" db="EMBL/GenBank/DDBJ databases">
        <title>Bacterial whole genomic sequence of Curvibacter sp. HBC61.</title>
        <authorList>
            <person name="Le V."/>
            <person name="Ko S.-R."/>
            <person name="Ahn C.-Y."/>
            <person name="Oh H.-M."/>
        </authorList>
    </citation>
    <scope>NUCLEOTIDE SEQUENCE [LARGE SCALE GENOMIC DNA]</scope>
    <source>
        <strain evidence="4 5">HBC61</strain>
    </source>
</reference>
<keyword evidence="2" id="KW-0012">Acyltransferase</keyword>
<evidence type="ECO:0000256" key="1">
    <source>
        <dbReference type="ARBA" id="ARBA00022679"/>
    </source>
</evidence>
<dbReference type="Gene3D" id="3.40.630.30">
    <property type="match status" value="1"/>
</dbReference>
<protein>
    <submittedName>
        <fullName evidence="4">GNAT family N-acetyltransferase</fullName>
    </submittedName>
</protein>
<keyword evidence="5" id="KW-1185">Reference proteome</keyword>
<dbReference type="InterPro" id="IPR050832">
    <property type="entry name" value="Bact_Acetyltransf"/>
</dbReference>
<sequence>MSPAQPPAHPTAWTVRPLRATDLPALMRVQVAAYGEGLVEPAAVQAQRLREAPDTVWGAFRDRQLGAYLMAYRTRSDAIGALHQGFAPDPQGNTLYLHDLAVHPEAAGQGLGSQLVAHALAHAQALGLQQLNLVAVQGSQGFWQAHGWAVLAAPPAQAVQALASYGPGAQVLTRPA</sequence>
<organism evidence="4 5">
    <name type="scientific">Curvibacter cyanobacteriorum</name>
    <dbReference type="NCBI Taxonomy" id="3026422"/>
    <lineage>
        <taxon>Bacteria</taxon>
        <taxon>Pseudomonadati</taxon>
        <taxon>Pseudomonadota</taxon>
        <taxon>Betaproteobacteria</taxon>
        <taxon>Burkholderiales</taxon>
        <taxon>Comamonadaceae</taxon>
        <taxon>Curvibacter</taxon>
    </lineage>
</organism>
<dbReference type="Proteomes" id="UP001528673">
    <property type="component" value="Unassembled WGS sequence"/>
</dbReference>
<feature type="domain" description="N-acetyltransferase" evidence="3">
    <location>
        <begin position="13"/>
        <end position="176"/>
    </location>
</feature>
<accession>A0ABT5MZM1</accession>
<dbReference type="InterPro" id="IPR000182">
    <property type="entry name" value="GNAT_dom"/>
</dbReference>
<evidence type="ECO:0000256" key="2">
    <source>
        <dbReference type="ARBA" id="ARBA00023315"/>
    </source>
</evidence>
<dbReference type="CDD" id="cd04301">
    <property type="entry name" value="NAT_SF"/>
    <property type="match status" value="1"/>
</dbReference>
<name>A0ABT5MZM1_9BURK</name>
<evidence type="ECO:0000313" key="4">
    <source>
        <dbReference type="EMBL" id="MDD0839506.1"/>
    </source>
</evidence>
<dbReference type="SUPFAM" id="SSF55729">
    <property type="entry name" value="Acyl-CoA N-acyltransferases (Nat)"/>
    <property type="match status" value="1"/>
</dbReference>
<dbReference type="Pfam" id="PF00583">
    <property type="entry name" value="Acetyltransf_1"/>
    <property type="match status" value="1"/>
</dbReference>